<dbReference type="InterPro" id="IPR001173">
    <property type="entry name" value="Glyco_trans_2-like"/>
</dbReference>
<dbReference type="GO" id="GO:0016757">
    <property type="term" value="F:glycosyltransferase activity"/>
    <property type="evidence" value="ECO:0007669"/>
    <property type="project" value="UniProtKB-KW"/>
</dbReference>
<evidence type="ECO:0000313" key="5">
    <source>
        <dbReference type="Proteomes" id="UP000199612"/>
    </source>
</evidence>
<dbReference type="AlphaFoldDB" id="A0A1I1GIJ5"/>
<keyword evidence="5" id="KW-1185">Reference proteome</keyword>
<dbReference type="Pfam" id="PF00535">
    <property type="entry name" value="Glycos_transf_2"/>
    <property type="match status" value="1"/>
</dbReference>
<dbReference type="EMBL" id="FOLT01000003">
    <property type="protein sequence ID" value="SFC11072.1"/>
    <property type="molecule type" value="Genomic_DNA"/>
</dbReference>
<gene>
    <name evidence="4" type="ORF">SAMN04488102_10384</name>
</gene>
<dbReference type="STRING" id="753702.SAMN04488102_10384"/>
<dbReference type="CDD" id="cd00761">
    <property type="entry name" value="Glyco_tranf_GTA_type"/>
    <property type="match status" value="1"/>
</dbReference>
<dbReference type="PANTHER" id="PTHR22916:SF51">
    <property type="entry name" value="GLYCOSYLTRANSFERASE EPSH-RELATED"/>
    <property type="match status" value="1"/>
</dbReference>
<evidence type="ECO:0000313" key="4">
    <source>
        <dbReference type="EMBL" id="SFC11072.1"/>
    </source>
</evidence>
<proteinExistence type="predicted"/>
<evidence type="ECO:0000256" key="1">
    <source>
        <dbReference type="ARBA" id="ARBA00022676"/>
    </source>
</evidence>
<evidence type="ECO:0000256" key="2">
    <source>
        <dbReference type="ARBA" id="ARBA00022679"/>
    </source>
</evidence>
<reference evidence="5" key="1">
    <citation type="submission" date="2016-10" db="EMBL/GenBank/DDBJ databases">
        <authorList>
            <person name="Varghese N."/>
            <person name="Submissions S."/>
        </authorList>
    </citation>
    <scope>NUCLEOTIDE SEQUENCE [LARGE SCALE GENOMIC DNA]</scope>
    <source>
        <strain evidence="5">DSM 23664</strain>
    </source>
</reference>
<dbReference type="Gene3D" id="3.90.550.10">
    <property type="entry name" value="Spore Coat Polysaccharide Biosynthesis Protein SpsA, Chain A"/>
    <property type="match status" value="1"/>
</dbReference>
<evidence type="ECO:0000259" key="3">
    <source>
        <dbReference type="Pfam" id="PF00535"/>
    </source>
</evidence>
<accession>A0A1I1GIJ5</accession>
<name>A0A1I1GIJ5_9LACT</name>
<dbReference type="InterPro" id="IPR029044">
    <property type="entry name" value="Nucleotide-diphossugar_trans"/>
</dbReference>
<dbReference type="Proteomes" id="UP000199612">
    <property type="component" value="Unassembled WGS sequence"/>
</dbReference>
<dbReference type="RefSeq" id="WP_177188587.1">
    <property type="nucleotide sequence ID" value="NZ_FOLT01000003.1"/>
</dbReference>
<protein>
    <submittedName>
        <fullName evidence="4">Glycosyltransferase involved in cell wall bisynthesis</fullName>
    </submittedName>
</protein>
<dbReference type="SUPFAM" id="SSF53448">
    <property type="entry name" value="Nucleotide-diphospho-sugar transferases"/>
    <property type="match status" value="1"/>
</dbReference>
<keyword evidence="1" id="KW-0328">Glycosyltransferase</keyword>
<dbReference type="PANTHER" id="PTHR22916">
    <property type="entry name" value="GLYCOSYLTRANSFERASE"/>
    <property type="match status" value="1"/>
</dbReference>
<organism evidence="4 5">
    <name type="scientific">Alkalibacterium subtropicum</name>
    <dbReference type="NCBI Taxonomy" id="753702"/>
    <lineage>
        <taxon>Bacteria</taxon>
        <taxon>Bacillati</taxon>
        <taxon>Bacillota</taxon>
        <taxon>Bacilli</taxon>
        <taxon>Lactobacillales</taxon>
        <taxon>Carnobacteriaceae</taxon>
        <taxon>Alkalibacterium</taxon>
    </lineage>
</organism>
<keyword evidence="2 4" id="KW-0808">Transferase</keyword>
<sequence length="334" mass="39086">MKDEKLVSVVMPIYNAEEFLRDNLDSIKKQTYANLEVLLVDDGSTDGSAQIAQAFCLNDPRFSYYLQQNQGAPAARNHGFRESHGKYVMFVDSDDVLKEDGIERLYRVAQKQQADLVIGQYDTIDETGKPLEFKKMAFTKDGIFDASSSLERLFFFSPVPGNKLYNAELLREKDLYFSDLKRAQDLNFYLKFLSYADKVCTTSDTTYLYRIRANSISHTVSPVILETIRSLNDVEAFYRQAGRYSKKLFSSLKFKYYSDQLSKIPQIEDRTERQETYQRLAAELKAIRKNDLLPAFRKTKYRKVKTKLLFPFLYKSRLYSSLQTRRLERKKRKR</sequence>
<feature type="domain" description="Glycosyltransferase 2-like" evidence="3">
    <location>
        <begin position="8"/>
        <end position="143"/>
    </location>
</feature>